<keyword evidence="2" id="KW-1185">Reference proteome</keyword>
<dbReference type="EMBL" id="CAMPGE010008827">
    <property type="protein sequence ID" value="CAI2367711.1"/>
    <property type="molecule type" value="Genomic_DNA"/>
</dbReference>
<reference evidence="1" key="1">
    <citation type="submission" date="2023-07" db="EMBL/GenBank/DDBJ databases">
        <authorList>
            <consortium name="AG Swart"/>
            <person name="Singh M."/>
            <person name="Singh A."/>
            <person name="Seah K."/>
            <person name="Emmerich C."/>
        </authorList>
    </citation>
    <scope>NUCLEOTIDE SEQUENCE</scope>
    <source>
        <strain evidence="1">DP1</strain>
    </source>
</reference>
<name>A0AAD1UGV9_EUPCR</name>
<comment type="caution">
    <text evidence="1">The sequence shown here is derived from an EMBL/GenBank/DDBJ whole genome shotgun (WGS) entry which is preliminary data.</text>
</comment>
<proteinExistence type="predicted"/>
<organism evidence="1 2">
    <name type="scientific">Euplotes crassus</name>
    <dbReference type="NCBI Taxonomy" id="5936"/>
    <lineage>
        <taxon>Eukaryota</taxon>
        <taxon>Sar</taxon>
        <taxon>Alveolata</taxon>
        <taxon>Ciliophora</taxon>
        <taxon>Intramacronucleata</taxon>
        <taxon>Spirotrichea</taxon>
        <taxon>Hypotrichia</taxon>
        <taxon>Euplotida</taxon>
        <taxon>Euplotidae</taxon>
        <taxon>Moneuplotes</taxon>
    </lineage>
</organism>
<dbReference type="Proteomes" id="UP001295684">
    <property type="component" value="Unassembled WGS sequence"/>
</dbReference>
<accession>A0AAD1UGV9</accession>
<gene>
    <name evidence="1" type="ORF">ECRASSUSDP1_LOCUS8999</name>
</gene>
<dbReference type="AlphaFoldDB" id="A0AAD1UGV9"/>
<evidence type="ECO:0000313" key="1">
    <source>
        <dbReference type="EMBL" id="CAI2367711.1"/>
    </source>
</evidence>
<evidence type="ECO:0000313" key="2">
    <source>
        <dbReference type="Proteomes" id="UP001295684"/>
    </source>
</evidence>
<sequence length="250" mass="29142">MLIWYIESQRISPSRLLLSNQEKRTPLPDIQTPKNQFKISKINNLNMSAMKKSGNHLDFGHLESNFLTKRGISSSICVYSDQISSPTLQKEKVKRLLQRLTGGRHTENLKSYSLCVGTQSQNPSEADMNKSQLTQQEKFGSKLISKKIKPRRRIKKNSLMDSLMNYKIQDISIFNDSEKDQQRSRKINLKKSIDYSQLLKSTPRKINQERRKLNRFKRTIKDLINLQTDRKVTISEEFSLQDIMFSKIST</sequence>
<protein>
    <submittedName>
        <fullName evidence="1">Uncharacterized protein</fullName>
    </submittedName>
</protein>